<feature type="region of interest" description="Disordered" evidence="1">
    <location>
        <begin position="18"/>
        <end position="45"/>
    </location>
</feature>
<organism evidence="2 3">
    <name type="scientific">Epichloe bromicola</name>
    <dbReference type="NCBI Taxonomy" id="79588"/>
    <lineage>
        <taxon>Eukaryota</taxon>
        <taxon>Fungi</taxon>
        <taxon>Dikarya</taxon>
        <taxon>Ascomycota</taxon>
        <taxon>Pezizomycotina</taxon>
        <taxon>Sordariomycetes</taxon>
        <taxon>Hypocreomycetidae</taxon>
        <taxon>Hypocreales</taxon>
        <taxon>Clavicipitaceae</taxon>
        <taxon>Epichloe</taxon>
    </lineage>
</organism>
<comment type="caution">
    <text evidence="2">The sequence shown here is derived from an EMBL/GenBank/DDBJ whole genome shotgun (WGS) entry which is preliminary data.</text>
</comment>
<evidence type="ECO:0000256" key="1">
    <source>
        <dbReference type="SAM" id="MobiDB-lite"/>
    </source>
</evidence>
<proteinExistence type="predicted"/>
<dbReference type="Proteomes" id="UP001562357">
    <property type="component" value="Unassembled WGS sequence"/>
</dbReference>
<evidence type="ECO:0000313" key="3">
    <source>
        <dbReference type="Proteomes" id="UP001562357"/>
    </source>
</evidence>
<protein>
    <submittedName>
        <fullName evidence="2">MutS-like protein</fullName>
    </submittedName>
</protein>
<reference evidence="3" key="1">
    <citation type="submission" date="2024-06" db="EMBL/GenBank/DDBJ databases">
        <title>Draft Genome Sequences of Epichloe bromicola Strains Isolated from Elymus ciliaris.</title>
        <authorList>
            <consortium name="Epichloe bromicola genome sequencing consortium"/>
            <person name="Miura A."/>
            <person name="Imano S."/>
            <person name="Ashida A."/>
            <person name="Sato I."/>
            <person name="Chiba S."/>
            <person name="Tanaka A."/>
            <person name="Camagna M."/>
            <person name="Takemoto D."/>
        </authorList>
    </citation>
    <scope>NUCLEOTIDE SEQUENCE [LARGE SCALE GENOMIC DNA]</scope>
    <source>
        <strain evidence="3">DP</strain>
    </source>
</reference>
<sequence>MYSSRQFGSRLVACRSAPRSVTRRVPRQQSCRHQSTSTSGAGGSSTSHFATGVLGGVVGTAVAYGVYSFTPAGRTASKINKAAIEASRTYDAAAKKLQDSTPSADQAVDSIKQFAYSYAVWVPGGRGFVDAAFKDLEAVRSSHKEEADKIVNDAYKQIKDVSKSGLSLETASKAYDVLADVSKKIASLGSEAISDIIDNHPEAKERFGPSIEKLQSMGKNYGPEVKKQVDETWGQVKEILAGGFSAGNLDKARKLIEEKVQQFSDVGDEAWKKGLEAAKPYLDKNPKVKELIEKNADALKQSDFTELFNKVRSGDVDDLSKYIQDTVEKGKDKASGASSSLGLKKYLNMVPQGGDVLQKLQQIGDVADKHKDEGEKLFKETVEEIKRVLEKQSEKGKDIVEKAKKEAK</sequence>
<keyword evidence="3" id="KW-1185">Reference proteome</keyword>
<name>A0ABQ0CMS8_9HYPO</name>
<gene>
    <name evidence="2" type="primary">g3096</name>
    <name evidence="2" type="ORF">EsDP_00003096</name>
</gene>
<feature type="compositionally biased region" description="Low complexity" evidence="1">
    <location>
        <begin position="35"/>
        <end position="45"/>
    </location>
</feature>
<evidence type="ECO:0000313" key="2">
    <source>
        <dbReference type="EMBL" id="GAB0134739.1"/>
    </source>
</evidence>
<accession>A0ABQ0CMS8</accession>
<dbReference type="EMBL" id="BAAFGZ010000092">
    <property type="protein sequence ID" value="GAB0134739.1"/>
    <property type="molecule type" value="Genomic_DNA"/>
</dbReference>